<comment type="cofactor">
    <cofactor evidence="1">
        <name>a divalent metal cation</name>
        <dbReference type="ChEBI" id="CHEBI:60240"/>
    </cofactor>
</comment>
<feature type="domain" description="Endoribonuclease YicC-like C-terminal" evidence="7">
    <location>
        <begin position="175"/>
        <end position="292"/>
    </location>
</feature>
<sequence>MIKSMTGYGRGQNHVGDGAWVAELKTVNSRYLDFHLRLPTGLTALEERIKKFVSARLTRGRVSLSVAASGAVEAAPRLVLNRPLVREYRRVLEELRQELGVEQEPGLMPFLYNRDLILSQEEGPDPEALWGQLEPALAQALDELEAMRAAEGQALAEDLGARLEVVGRLFSEAAARSPQVVAGYQDRLRERIAFLTGDTEPDPQRLAMEVAVIADKADITEEAVRAASHLEQFKQFLLSSEPVGRKLDFLMQELNREANTMGSKTPDAEAGQTIVELKAELERIREQIQNVE</sequence>
<dbReference type="RefSeq" id="WP_338599258.1">
    <property type="nucleotide sequence ID" value="NZ_AP028679.1"/>
</dbReference>
<evidence type="ECO:0000259" key="6">
    <source>
        <dbReference type="Pfam" id="PF03755"/>
    </source>
</evidence>
<evidence type="ECO:0000256" key="5">
    <source>
        <dbReference type="ARBA" id="ARBA00035648"/>
    </source>
</evidence>
<comment type="similarity">
    <text evidence="5">Belongs to the YicC/YloC family.</text>
</comment>
<dbReference type="GO" id="GO:0004521">
    <property type="term" value="F:RNA endonuclease activity"/>
    <property type="evidence" value="ECO:0007669"/>
    <property type="project" value="InterPro"/>
</dbReference>
<keyword evidence="3" id="KW-0255">Endonuclease</keyword>
<dbReference type="PANTHER" id="PTHR30636:SF3">
    <property type="entry name" value="UPF0701 PROTEIN YICC"/>
    <property type="match status" value="1"/>
</dbReference>
<gene>
    <name evidence="8" type="primary">yicC</name>
    <name evidence="8" type="ORF">FAK_22550</name>
</gene>
<evidence type="ECO:0000313" key="9">
    <source>
        <dbReference type="Proteomes" id="UP001366166"/>
    </source>
</evidence>
<dbReference type="InterPro" id="IPR013527">
    <property type="entry name" value="YicC-like_N"/>
</dbReference>
<evidence type="ECO:0008006" key="10">
    <source>
        <dbReference type="Google" id="ProtNLM"/>
    </source>
</evidence>
<dbReference type="KEGG" id="dmp:FAK_22550"/>
<dbReference type="NCBIfam" id="TIGR00255">
    <property type="entry name" value="YicC/YloC family endoribonuclease"/>
    <property type="match status" value="1"/>
</dbReference>
<protein>
    <recommendedName>
        <fullName evidence="10">YicC family protein</fullName>
    </recommendedName>
</protein>
<evidence type="ECO:0000259" key="7">
    <source>
        <dbReference type="Pfam" id="PF08340"/>
    </source>
</evidence>
<evidence type="ECO:0000256" key="1">
    <source>
        <dbReference type="ARBA" id="ARBA00001968"/>
    </source>
</evidence>
<organism evidence="8 9">
    <name type="scientific">Desulfoferula mesophila</name>
    <dbReference type="NCBI Taxonomy" id="3058419"/>
    <lineage>
        <taxon>Bacteria</taxon>
        <taxon>Pseudomonadati</taxon>
        <taxon>Thermodesulfobacteriota</taxon>
        <taxon>Desulfarculia</taxon>
        <taxon>Desulfarculales</taxon>
        <taxon>Desulfarculaceae</taxon>
        <taxon>Desulfoferula</taxon>
    </lineage>
</organism>
<feature type="domain" description="Endoribonuclease YicC-like N-terminal" evidence="6">
    <location>
        <begin position="2"/>
        <end position="156"/>
    </location>
</feature>
<dbReference type="PANTHER" id="PTHR30636">
    <property type="entry name" value="UPF0701 PROTEIN YICC"/>
    <property type="match status" value="1"/>
</dbReference>
<dbReference type="Pfam" id="PF03755">
    <property type="entry name" value="YicC-like_N"/>
    <property type="match status" value="1"/>
</dbReference>
<dbReference type="InterPro" id="IPR013551">
    <property type="entry name" value="YicC-like_C"/>
</dbReference>
<reference evidence="9" key="1">
    <citation type="journal article" date="2023" name="Arch. Microbiol.">
        <title>Desulfoferula mesophilus gen. nov. sp. nov., a mesophilic sulfate-reducing bacterium isolated from a brackish lake sediment.</title>
        <authorList>
            <person name="Watanabe T."/>
            <person name="Yabe T."/>
            <person name="Tsuji J.M."/>
            <person name="Fukui M."/>
        </authorList>
    </citation>
    <scope>NUCLEOTIDE SEQUENCE [LARGE SCALE GENOMIC DNA]</scope>
    <source>
        <strain evidence="9">12FAK</strain>
    </source>
</reference>
<keyword evidence="4" id="KW-0378">Hydrolase</keyword>
<evidence type="ECO:0000256" key="3">
    <source>
        <dbReference type="ARBA" id="ARBA00022759"/>
    </source>
</evidence>
<dbReference type="EMBL" id="AP028679">
    <property type="protein sequence ID" value="BEQ15189.1"/>
    <property type="molecule type" value="Genomic_DNA"/>
</dbReference>
<evidence type="ECO:0000313" key="8">
    <source>
        <dbReference type="EMBL" id="BEQ15189.1"/>
    </source>
</evidence>
<accession>A0AAU9EPX6</accession>
<dbReference type="Proteomes" id="UP001366166">
    <property type="component" value="Chromosome"/>
</dbReference>
<dbReference type="InterPro" id="IPR005229">
    <property type="entry name" value="YicC/YloC-like"/>
</dbReference>
<evidence type="ECO:0000256" key="2">
    <source>
        <dbReference type="ARBA" id="ARBA00022722"/>
    </source>
</evidence>
<dbReference type="AlphaFoldDB" id="A0AAU9EPX6"/>
<dbReference type="GO" id="GO:0016787">
    <property type="term" value="F:hydrolase activity"/>
    <property type="evidence" value="ECO:0007669"/>
    <property type="project" value="UniProtKB-KW"/>
</dbReference>
<keyword evidence="2" id="KW-0540">Nuclease</keyword>
<evidence type="ECO:0000256" key="4">
    <source>
        <dbReference type="ARBA" id="ARBA00022801"/>
    </source>
</evidence>
<proteinExistence type="inferred from homology"/>
<keyword evidence="9" id="KW-1185">Reference proteome</keyword>
<name>A0AAU9EPX6_9BACT</name>
<dbReference type="Pfam" id="PF08340">
    <property type="entry name" value="YicC-like_C"/>
    <property type="match status" value="1"/>
</dbReference>